<dbReference type="RefSeq" id="WP_377578434.1">
    <property type="nucleotide sequence ID" value="NZ_JBHTMP010000089.1"/>
</dbReference>
<feature type="transmembrane region" description="Helical" evidence="1">
    <location>
        <begin position="58"/>
        <end position="77"/>
    </location>
</feature>
<name>A0ABW3YMW9_9ACTN</name>
<protein>
    <submittedName>
        <fullName evidence="2">DUF4190 domain-containing protein</fullName>
    </submittedName>
</protein>
<proteinExistence type="predicted"/>
<evidence type="ECO:0000313" key="2">
    <source>
        <dbReference type="EMBL" id="MFD1325684.1"/>
    </source>
</evidence>
<keyword evidence="3" id="KW-1185">Reference proteome</keyword>
<evidence type="ECO:0000256" key="1">
    <source>
        <dbReference type="SAM" id="Phobius"/>
    </source>
</evidence>
<gene>
    <name evidence="2" type="ORF">ACFQ4H_31845</name>
</gene>
<sequence>MSAPYPPPPPPPPVAGKDRSTLWGVLGIVIGLICCGILGLVFGYLSIRDAKRFGKSPALGWVAIVLSIVNIVGGVILQTTGNYPGFE</sequence>
<keyword evidence="1" id="KW-1133">Transmembrane helix</keyword>
<dbReference type="Proteomes" id="UP001597260">
    <property type="component" value="Unassembled WGS sequence"/>
</dbReference>
<dbReference type="EMBL" id="JBHTMP010000089">
    <property type="protein sequence ID" value="MFD1325684.1"/>
    <property type="molecule type" value="Genomic_DNA"/>
</dbReference>
<organism evidence="2 3">
    <name type="scientific">Micromonospora sonneratiae</name>
    <dbReference type="NCBI Taxonomy" id="1184706"/>
    <lineage>
        <taxon>Bacteria</taxon>
        <taxon>Bacillati</taxon>
        <taxon>Actinomycetota</taxon>
        <taxon>Actinomycetes</taxon>
        <taxon>Micromonosporales</taxon>
        <taxon>Micromonosporaceae</taxon>
        <taxon>Micromonospora</taxon>
    </lineage>
</organism>
<comment type="caution">
    <text evidence="2">The sequence shown here is derived from an EMBL/GenBank/DDBJ whole genome shotgun (WGS) entry which is preliminary data.</text>
</comment>
<accession>A0ABW3YMW9</accession>
<reference evidence="3" key="1">
    <citation type="journal article" date="2019" name="Int. J. Syst. Evol. Microbiol.">
        <title>The Global Catalogue of Microorganisms (GCM) 10K type strain sequencing project: providing services to taxonomists for standard genome sequencing and annotation.</title>
        <authorList>
            <consortium name="The Broad Institute Genomics Platform"/>
            <consortium name="The Broad Institute Genome Sequencing Center for Infectious Disease"/>
            <person name="Wu L."/>
            <person name="Ma J."/>
        </authorList>
    </citation>
    <scope>NUCLEOTIDE SEQUENCE [LARGE SCALE GENOMIC DNA]</scope>
    <source>
        <strain evidence="3">JCM 31037</strain>
    </source>
</reference>
<keyword evidence="1" id="KW-0472">Membrane</keyword>
<feature type="transmembrane region" description="Helical" evidence="1">
    <location>
        <begin position="20"/>
        <end position="46"/>
    </location>
</feature>
<evidence type="ECO:0000313" key="3">
    <source>
        <dbReference type="Proteomes" id="UP001597260"/>
    </source>
</evidence>
<keyword evidence="1" id="KW-0812">Transmembrane</keyword>